<comment type="caution">
    <text evidence="9">The sequence shown here is derived from an EMBL/GenBank/DDBJ whole genome shotgun (WGS) entry which is preliminary data.</text>
</comment>
<evidence type="ECO:0000256" key="8">
    <source>
        <dbReference type="SAM" id="Phobius"/>
    </source>
</evidence>
<reference evidence="9" key="1">
    <citation type="submission" date="2021-02" db="EMBL/GenBank/DDBJ databases">
        <title>First Annotated Genome of the Yellow-green Alga Tribonema minus.</title>
        <authorList>
            <person name="Mahan K.M."/>
        </authorList>
    </citation>
    <scope>NUCLEOTIDE SEQUENCE</scope>
    <source>
        <strain evidence="9">UTEX B ZZ1240</strain>
    </source>
</reference>
<dbReference type="InterPro" id="IPR036396">
    <property type="entry name" value="Cyt_P450_sf"/>
</dbReference>
<gene>
    <name evidence="9" type="ORF">JKP88DRAFT_339118</name>
</gene>
<evidence type="ECO:0000256" key="4">
    <source>
        <dbReference type="ARBA" id="ARBA00023002"/>
    </source>
</evidence>
<dbReference type="OrthoDB" id="1470350at2759"/>
<protein>
    <submittedName>
        <fullName evidence="9">Cytochrome P450</fullName>
    </submittedName>
</protein>
<dbReference type="GO" id="GO:0016705">
    <property type="term" value="F:oxidoreductase activity, acting on paired donors, with incorporation or reduction of molecular oxygen"/>
    <property type="evidence" value="ECO:0007669"/>
    <property type="project" value="InterPro"/>
</dbReference>
<evidence type="ECO:0000256" key="7">
    <source>
        <dbReference type="PIRSR" id="PIRSR602401-1"/>
    </source>
</evidence>
<dbReference type="AlphaFoldDB" id="A0A835YH38"/>
<evidence type="ECO:0000313" key="10">
    <source>
        <dbReference type="Proteomes" id="UP000664859"/>
    </source>
</evidence>
<evidence type="ECO:0000256" key="3">
    <source>
        <dbReference type="ARBA" id="ARBA00022723"/>
    </source>
</evidence>
<comment type="similarity">
    <text evidence="1">Belongs to the cytochrome P450 family.</text>
</comment>
<evidence type="ECO:0000256" key="2">
    <source>
        <dbReference type="ARBA" id="ARBA00022617"/>
    </source>
</evidence>
<feature type="transmembrane region" description="Helical" evidence="8">
    <location>
        <begin position="20"/>
        <end position="40"/>
    </location>
</feature>
<dbReference type="GO" id="GO:0004497">
    <property type="term" value="F:monooxygenase activity"/>
    <property type="evidence" value="ECO:0007669"/>
    <property type="project" value="UniProtKB-KW"/>
</dbReference>
<organism evidence="9 10">
    <name type="scientific">Tribonema minus</name>
    <dbReference type="NCBI Taxonomy" id="303371"/>
    <lineage>
        <taxon>Eukaryota</taxon>
        <taxon>Sar</taxon>
        <taxon>Stramenopiles</taxon>
        <taxon>Ochrophyta</taxon>
        <taxon>PX clade</taxon>
        <taxon>Xanthophyceae</taxon>
        <taxon>Tribonematales</taxon>
        <taxon>Tribonemataceae</taxon>
        <taxon>Tribonema</taxon>
    </lineage>
</organism>
<keyword evidence="8" id="KW-0472">Membrane</keyword>
<keyword evidence="8" id="KW-0812">Transmembrane</keyword>
<keyword evidence="2 7" id="KW-0349">Heme</keyword>
<comment type="cofactor">
    <cofactor evidence="7">
        <name>heme</name>
        <dbReference type="ChEBI" id="CHEBI:30413"/>
    </cofactor>
</comment>
<dbReference type="PANTHER" id="PTHR24286">
    <property type="entry name" value="CYTOCHROME P450 26"/>
    <property type="match status" value="1"/>
</dbReference>
<keyword evidence="5 7" id="KW-0408">Iron</keyword>
<evidence type="ECO:0000256" key="6">
    <source>
        <dbReference type="ARBA" id="ARBA00023033"/>
    </source>
</evidence>
<evidence type="ECO:0000256" key="1">
    <source>
        <dbReference type="ARBA" id="ARBA00010617"/>
    </source>
</evidence>
<dbReference type="InterPro" id="IPR002401">
    <property type="entry name" value="Cyt_P450_E_grp-I"/>
</dbReference>
<dbReference type="GO" id="GO:0016125">
    <property type="term" value="P:sterol metabolic process"/>
    <property type="evidence" value="ECO:0007669"/>
    <property type="project" value="TreeGrafter"/>
</dbReference>
<evidence type="ECO:0000313" key="9">
    <source>
        <dbReference type="EMBL" id="KAG5175247.1"/>
    </source>
</evidence>
<evidence type="ECO:0000256" key="5">
    <source>
        <dbReference type="ARBA" id="ARBA00023004"/>
    </source>
</evidence>
<name>A0A835YH38_9STRA</name>
<dbReference type="SUPFAM" id="SSF48264">
    <property type="entry name" value="Cytochrome P450"/>
    <property type="match status" value="1"/>
</dbReference>
<dbReference type="Pfam" id="PF00067">
    <property type="entry name" value="p450"/>
    <property type="match status" value="1"/>
</dbReference>
<dbReference type="Proteomes" id="UP000664859">
    <property type="component" value="Unassembled WGS sequence"/>
</dbReference>
<feature type="binding site" description="axial binding residue" evidence="7">
    <location>
        <position position="372"/>
    </location>
    <ligand>
        <name>heme</name>
        <dbReference type="ChEBI" id="CHEBI:30413"/>
    </ligand>
    <ligandPart>
        <name>Fe</name>
        <dbReference type="ChEBI" id="CHEBI:18248"/>
    </ligandPart>
</feature>
<dbReference type="PRINTS" id="PR00385">
    <property type="entry name" value="P450"/>
</dbReference>
<dbReference type="PANTHER" id="PTHR24286:SF384">
    <property type="entry name" value="P450, PUTATIVE (EUROFUNG)-RELATED"/>
    <property type="match status" value="1"/>
</dbReference>
<dbReference type="GO" id="GO:0020037">
    <property type="term" value="F:heme binding"/>
    <property type="evidence" value="ECO:0007669"/>
    <property type="project" value="InterPro"/>
</dbReference>
<proteinExistence type="inferred from homology"/>
<dbReference type="InterPro" id="IPR001128">
    <property type="entry name" value="Cyt_P450"/>
</dbReference>
<dbReference type="GO" id="GO:0005506">
    <property type="term" value="F:iron ion binding"/>
    <property type="evidence" value="ECO:0007669"/>
    <property type="project" value="InterPro"/>
</dbReference>
<sequence>MTQMHTLHSIEQFLLPFATWSGVALAAAALWLAFAIPILVKRLTAGKLPPKTSTLVDLPLPILGPLLNLLVYLDDTKKRDHEAPWDSVIEKKRDLADIMRIPFFMTTTLAMVNTDGVRIGLTCKVDGKKVYEPVRALLMEMPVSLVLGLGDAAAGVVQRTAKLMVDIWDGTLAVPIDLPGSALNTAKKARRDLLPIIKDIIAERRASGCKDKSDMLSEMIKQGQLTDEEIQDQVLNVMLAGYETTAALMLFAMHILPSYPEVFAKLREEQAGIEGPLDYAKLESMTYMQKFIKEMLRHHSPALSFYRELTDTFQVGGFTVPRGYMFQYHIPAVQRNTVPDPDKIIPERFDDPACPLNQPYGLTPFGGGEYLCLGERFARMETCVFVRTLIQCYNWKHAIQNPRVWYNPVFFKFTDDLPLIFSKV</sequence>
<keyword evidence="4" id="KW-0560">Oxidoreductase</keyword>
<keyword evidence="10" id="KW-1185">Reference proteome</keyword>
<dbReference type="Gene3D" id="1.10.630.10">
    <property type="entry name" value="Cytochrome P450"/>
    <property type="match status" value="1"/>
</dbReference>
<accession>A0A835YH38</accession>
<keyword evidence="3 7" id="KW-0479">Metal-binding</keyword>
<dbReference type="EMBL" id="JAFCMP010000552">
    <property type="protein sequence ID" value="KAG5175247.1"/>
    <property type="molecule type" value="Genomic_DNA"/>
</dbReference>
<keyword evidence="6" id="KW-0503">Monooxygenase</keyword>
<dbReference type="PRINTS" id="PR00463">
    <property type="entry name" value="EP450I"/>
</dbReference>
<keyword evidence="8" id="KW-1133">Transmembrane helix</keyword>